<dbReference type="InterPro" id="IPR045386">
    <property type="entry name" value="DUF6525"/>
</dbReference>
<protein>
    <submittedName>
        <fullName evidence="1">Uncharacterized protein</fullName>
    </submittedName>
</protein>
<dbReference type="OrthoDB" id="7658988at2"/>
<dbReference type="KEGG" id="otm:OSB_21460"/>
<accession>A0A0K0Y6Y0</accession>
<organism evidence="1 2">
    <name type="scientific">Octadecabacter temperatus</name>
    <dbReference type="NCBI Taxonomy" id="1458307"/>
    <lineage>
        <taxon>Bacteria</taxon>
        <taxon>Pseudomonadati</taxon>
        <taxon>Pseudomonadota</taxon>
        <taxon>Alphaproteobacteria</taxon>
        <taxon>Rhodobacterales</taxon>
        <taxon>Roseobacteraceae</taxon>
        <taxon>Octadecabacter</taxon>
    </lineage>
</organism>
<dbReference type="EMBL" id="CP012160">
    <property type="protein sequence ID" value="AKS46685.1"/>
    <property type="molecule type" value="Genomic_DNA"/>
</dbReference>
<sequence length="85" mass="9908">MKRNLGEMSLARRKRAADPMRAYDALPKPLREWLSNAALPWSPVSCKRIWNKACKEGLSLDDALARMMTAERKTLERDKFNRLNF</sequence>
<dbReference type="AlphaFoldDB" id="A0A0K0Y6Y0"/>
<dbReference type="Proteomes" id="UP000067444">
    <property type="component" value="Chromosome"/>
</dbReference>
<name>A0A0K0Y6Y0_9RHOB</name>
<dbReference type="Pfam" id="PF20135">
    <property type="entry name" value="DUF6525"/>
    <property type="match status" value="1"/>
</dbReference>
<gene>
    <name evidence="1" type="ORF">OSB_21460</name>
</gene>
<keyword evidence="2" id="KW-1185">Reference proteome</keyword>
<dbReference type="STRING" id="1458307.OSB_21460"/>
<reference evidence="1 2" key="1">
    <citation type="journal article" date="2015" name="Genome Announc.">
        <title>Closed Genome Sequence of Octadecabacter temperatus SB1, the First Mesophilic Species of the Genus Octadecabacter.</title>
        <authorList>
            <person name="Voget S."/>
            <person name="Billerbeck S."/>
            <person name="Simon M."/>
            <person name="Daniel R."/>
        </authorList>
    </citation>
    <scope>NUCLEOTIDE SEQUENCE [LARGE SCALE GENOMIC DNA]</scope>
    <source>
        <strain evidence="1 2">SB1</strain>
    </source>
</reference>
<evidence type="ECO:0000313" key="2">
    <source>
        <dbReference type="Proteomes" id="UP000067444"/>
    </source>
</evidence>
<evidence type="ECO:0000313" key="1">
    <source>
        <dbReference type="EMBL" id="AKS46685.1"/>
    </source>
</evidence>
<dbReference type="RefSeq" id="WP_049834971.1">
    <property type="nucleotide sequence ID" value="NZ_CP012160.1"/>
</dbReference>
<proteinExistence type="predicted"/>